<gene>
    <name evidence="3" type="ORF">CRHIZ90672A_00001327</name>
</gene>
<feature type="region of interest" description="Disordered" evidence="1">
    <location>
        <begin position="75"/>
        <end position="95"/>
    </location>
</feature>
<evidence type="ECO:0000256" key="2">
    <source>
        <dbReference type="SAM" id="Phobius"/>
    </source>
</evidence>
<keyword evidence="2" id="KW-0812">Transmembrane</keyword>
<keyword evidence="4" id="KW-1185">Reference proteome</keyword>
<dbReference type="Proteomes" id="UP000696573">
    <property type="component" value="Unassembled WGS sequence"/>
</dbReference>
<accession>A0A9N9V032</accession>
<organism evidence="3 4">
    <name type="scientific">Clonostachys rhizophaga</name>
    <dbReference type="NCBI Taxonomy" id="160324"/>
    <lineage>
        <taxon>Eukaryota</taxon>
        <taxon>Fungi</taxon>
        <taxon>Dikarya</taxon>
        <taxon>Ascomycota</taxon>
        <taxon>Pezizomycotina</taxon>
        <taxon>Sordariomycetes</taxon>
        <taxon>Hypocreomycetidae</taxon>
        <taxon>Hypocreales</taxon>
        <taxon>Bionectriaceae</taxon>
        <taxon>Clonostachys</taxon>
    </lineage>
</organism>
<name>A0A9N9V032_9HYPO</name>
<sequence length="369" mass="40598">MLQNIGSAIYKRSLEAAGDEAVLVQLPWWTPIVFFINVLLIVPIVFCRLKLDYTLQTLYPTFVIIEDENAPDFEPLVPKSPKNGKSGDEEEDVPVTPVPVSNSIRSIYRLLRANGGFFANFRGLSIYLVERFITVIILHSAIRCLGLYLGLILGPVLHLLCNLLLAQLSTAWVHIVITPASPLRWWRRLPAFSTTVKAVWGPMFLFSIASFLAEWAPFVIAKAVHFPLGFHAAMVAQDGQKPTLGFACLLLVKYFAVLAGSILAVILLIVPTRMILVRVQASLLPVDEDAIVPFDRSFGGRVQTALVGGRGFATITDVWSTFSRAVMGRLVKLHVKVIVINVLVGFVLGAFVVFPSVLAVTTYSTVVKA</sequence>
<proteinExistence type="predicted"/>
<dbReference type="EMBL" id="CABFNQ020000444">
    <property type="protein sequence ID" value="CAH0015481.1"/>
    <property type="molecule type" value="Genomic_DNA"/>
</dbReference>
<reference evidence="3" key="1">
    <citation type="submission" date="2021-10" db="EMBL/GenBank/DDBJ databases">
        <authorList>
            <person name="Piombo E."/>
        </authorList>
    </citation>
    <scope>NUCLEOTIDE SEQUENCE</scope>
</reference>
<feature type="transmembrane region" description="Helical" evidence="2">
    <location>
        <begin position="244"/>
        <end position="270"/>
    </location>
</feature>
<feature type="transmembrane region" description="Helical" evidence="2">
    <location>
        <begin position="198"/>
        <end position="224"/>
    </location>
</feature>
<keyword evidence="2" id="KW-0472">Membrane</keyword>
<evidence type="ECO:0000256" key="1">
    <source>
        <dbReference type="SAM" id="MobiDB-lite"/>
    </source>
</evidence>
<keyword evidence="2" id="KW-1133">Transmembrane helix</keyword>
<protein>
    <submittedName>
        <fullName evidence="3">Uncharacterized protein</fullName>
    </submittedName>
</protein>
<evidence type="ECO:0000313" key="4">
    <source>
        <dbReference type="Proteomes" id="UP000696573"/>
    </source>
</evidence>
<feature type="transmembrane region" description="Helical" evidence="2">
    <location>
        <begin position="337"/>
        <end position="360"/>
    </location>
</feature>
<evidence type="ECO:0000313" key="3">
    <source>
        <dbReference type="EMBL" id="CAH0015481.1"/>
    </source>
</evidence>
<feature type="transmembrane region" description="Helical" evidence="2">
    <location>
        <begin position="132"/>
        <end position="151"/>
    </location>
</feature>
<dbReference type="AlphaFoldDB" id="A0A9N9V032"/>
<feature type="transmembrane region" description="Helical" evidence="2">
    <location>
        <begin position="157"/>
        <end position="177"/>
    </location>
</feature>
<feature type="transmembrane region" description="Helical" evidence="2">
    <location>
        <begin position="28"/>
        <end position="49"/>
    </location>
</feature>
<comment type="caution">
    <text evidence="3">The sequence shown here is derived from an EMBL/GenBank/DDBJ whole genome shotgun (WGS) entry which is preliminary data.</text>
</comment>
<dbReference type="OrthoDB" id="2896006at2759"/>